<evidence type="ECO:0000256" key="9">
    <source>
        <dbReference type="ARBA" id="ARBA00048743"/>
    </source>
</evidence>
<keyword evidence="13" id="KW-1185">Reference proteome</keyword>
<name>A0A0S4QZJ2_9ACTN</name>
<keyword evidence="5 10" id="KW-0545">Nucleotide biosynthesis</keyword>
<dbReference type="PANTHER" id="PTHR10344">
    <property type="entry name" value="THYMIDYLATE KINASE"/>
    <property type="match status" value="1"/>
</dbReference>
<feature type="domain" description="Thymidylate kinase-like" evidence="11">
    <location>
        <begin position="6"/>
        <end position="158"/>
    </location>
</feature>
<dbReference type="EC" id="2.7.4.9" evidence="2 10"/>
<dbReference type="EMBL" id="FAOZ01000036">
    <property type="protein sequence ID" value="CUU60184.1"/>
    <property type="molecule type" value="Genomic_DNA"/>
</dbReference>
<evidence type="ECO:0000256" key="3">
    <source>
        <dbReference type="ARBA" id="ARBA00017144"/>
    </source>
</evidence>
<dbReference type="GO" id="GO:0006227">
    <property type="term" value="P:dUDP biosynthetic process"/>
    <property type="evidence" value="ECO:0007669"/>
    <property type="project" value="TreeGrafter"/>
</dbReference>
<dbReference type="Proteomes" id="UP000198802">
    <property type="component" value="Unassembled WGS sequence"/>
</dbReference>
<organism evidence="12 13">
    <name type="scientific">Parafrankia irregularis</name>
    <dbReference type="NCBI Taxonomy" id="795642"/>
    <lineage>
        <taxon>Bacteria</taxon>
        <taxon>Bacillati</taxon>
        <taxon>Actinomycetota</taxon>
        <taxon>Actinomycetes</taxon>
        <taxon>Frankiales</taxon>
        <taxon>Frankiaceae</taxon>
        <taxon>Parafrankia</taxon>
    </lineage>
</organism>
<accession>A0A0S4QZJ2</accession>
<evidence type="ECO:0000256" key="6">
    <source>
        <dbReference type="ARBA" id="ARBA00022741"/>
    </source>
</evidence>
<comment type="catalytic activity">
    <reaction evidence="9 10">
        <text>dTMP + ATP = dTDP + ADP</text>
        <dbReference type="Rhea" id="RHEA:13517"/>
        <dbReference type="ChEBI" id="CHEBI:30616"/>
        <dbReference type="ChEBI" id="CHEBI:58369"/>
        <dbReference type="ChEBI" id="CHEBI:63528"/>
        <dbReference type="ChEBI" id="CHEBI:456216"/>
        <dbReference type="EC" id="2.7.4.9"/>
    </reaction>
</comment>
<dbReference type="GO" id="GO:0005524">
    <property type="term" value="F:ATP binding"/>
    <property type="evidence" value="ECO:0007669"/>
    <property type="project" value="UniProtKB-UniRule"/>
</dbReference>
<keyword evidence="6 10" id="KW-0547">Nucleotide-binding</keyword>
<dbReference type="GO" id="GO:0006235">
    <property type="term" value="P:dTTP biosynthetic process"/>
    <property type="evidence" value="ECO:0007669"/>
    <property type="project" value="UniProtKB-UniRule"/>
</dbReference>
<dbReference type="InterPro" id="IPR027417">
    <property type="entry name" value="P-loop_NTPase"/>
</dbReference>
<keyword evidence="7 10" id="KW-0418">Kinase</keyword>
<dbReference type="AlphaFoldDB" id="A0A0S4QZJ2"/>
<comment type="similarity">
    <text evidence="1 10">Belongs to the thymidylate kinase family.</text>
</comment>
<gene>
    <name evidence="10" type="primary">tmk</name>
    <name evidence="12" type="ORF">Ga0074812_13647</name>
</gene>
<reference evidence="13" key="1">
    <citation type="submission" date="2015-11" db="EMBL/GenBank/DDBJ databases">
        <authorList>
            <person name="Varghese N."/>
        </authorList>
    </citation>
    <scope>NUCLEOTIDE SEQUENCE [LARGE SCALE GENOMIC DNA]</scope>
    <source>
        <strain evidence="13">DSM 45899</strain>
    </source>
</reference>
<dbReference type="InterPro" id="IPR039430">
    <property type="entry name" value="Thymidylate_kin-like_dom"/>
</dbReference>
<comment type="function">
    <text evidence="10">Phosphorylation of dTMP to form dTDP in both de novo and salvage pathways of dTTP synthesis.</text>
</comment>
<dbReference type="GO" id="GO:0004798">
    <property type="term" value="F:dTMP kinase activity"/>
    <property type="evidence" value="ECO:0007669"/>
    <property type="project" value="UniProtKB-UniRule"/>
</dbReference>
<evidence type="ECO:0000256" key="7">
    <source>
        <dbReference type="ARBA" id="ARBA00022777"/>
    </source>
</evidence>
<evidence type="ECO:0000256" key="8">
    <source>
        <dbReference type="ARBA" id="ARBA00022840"/>
    </source>
</evidence>
<dbReference type="GO" id="GO:0006233">
    <property type="term" value="P:dTDP biosynthetic process"/>
    <property type="evidence" value="ECO:0007669"/>
    <property type="project" value="InterPro"/>
</dbReference>
<evidence type="ECO:0000313" key="12">
    <source>
        <dbReference type="EMBL" id="CUU60184.1"/>
    </source>
</evidence>
<dbReference type="CDD" id="cd01672">
    <property type="entry name" value="TMPK"/>
    <property type="match status" value="1"/>
</dbReference>
<keyword evidence="8 10" id="KW-0067">ATP-binding</keyword>
<dbReference type="PANTHER" id="PTHR10344:SF4">
    <property type="entry name" value="UMP-CMP KINASE 2, MITOCHONDRIAL"/>
    <property type="match status" value="1"/>
</dbReference>
<comment type="caution">
    <text evidence="10">Lacks conserved residue(s) required for the propagation of feature annotation.</text>
</comment>
<evidence type="ECO:0000259" key="11">
    <source>
        <dbReference type="Pfam" id="PF02223"/>
    </source>
</evidence>
<dbReference type="Gene3D" id="3.40.50.300">
    <property type="entry name" value="P-loop containing nucleotide triphosphate hydrolases"/>
    <property type="match status" value="1"/>
</dbReference>
<evidence type="ECO:0000313" key="13">
    <source>
        <dbReference type="Proteomes" id="UP000198802"/>
    </source>
</evidence>
<evidence type="ECO:0000256" key="4">
    <source>
        <dbReference type="ARBA" id="ARBA00022679"/>
    </source>
</evidence>
<proteinExistence type="inferred from homology"/>
<dbReference type="HAMAP" id="MF_00165">
    <property type="entry name" value="Thymidylate_kinase"/>
    <property type="match status" value="1"/>
</dbReference>
<evidence type="ECO:0000256" key="2">
    <source>
        <dbReference type="ARBA" id="ARBA00012980"/>
    </source>
</evidence>
<sequence>MMIVAIEGVDGAGKHTLTSRLVEALTAAGRTAATFSFPRYKAGPLGTAVRAMLDGDERLAGLAGSARATAVLFALDRANALPELAARAAGHDVLLVDRYLASNAAYGAARLPADERPEFLAWIAELELTALRLPRPDLQVLLDVPVETARASARQRAVGDATRALDTFERDEGLQERCAAVYRGLAAGGWVAPWIVADRATGAEAVLDALLSGSTRALQSSQSF</sequence>
<evidence type="ECO:0000256" key="5">
    <source>
        <dbReference type="ARBA" id="ARBA00022727"/>
    </source>
</evidence>
<evidence type="ECO:0000256" key="10">
    <source>
        <dbReference type="HAMAP-Rule" id="MF_00165"/>
    </source>
</evidence>
<dbReference type="InterPro" id="IPR018094">
    <property type="entry name" value="Thymidylate_kinase"/>
</dbReference>
<evidence type="ECO:0000256" key="1">
    <source>
        <dbReference type="ARBA" id="ARBA00009776"/>
    </source>
</evidence>
<protein>
    <recommendedName>
        <fullName evidence="3 10">Thymidylate kinase</fullName>
        <ecNumber evidence="2 10">2.7.4.9</ecNumber>
    </recommendedName>
    <alternativeName>
        <fullName evidence="10">dTMP kinase</fullName>
    </alternativeName>
</protein>
<dbReference type="Pfam" id="PF02223">
    <property type="entry name" value="Thymidylate_kin"/>
    <property type="match status" value="1"/>
</dbReference>
<dbReference type="GO" id="GO:0005829">
    <property type="term" value="C:cytosol"/>
    <property type="evidence" value="ECO:0007669"/>
    <property type="project" value="TreeGrafter"/>
</dbReference>
<keyword evidence="4 10" id="KW-0808">Transferase</keyword>
<dbReference type="SUPFAM" id="SSF52540">
    <property type="entry name" value="P-loop containing nucleoside triphosphate hydrolases"/>
    <property type="match status" value="1"/>
</dbReference>
<dbReference type="NCBIfam" id="NF005923">
    <property type="entry name" value="PRK07933.1"/>
    <property type="match status" value="1"/>
</dbReference>